<accession>A0A654LVS3</accession>
<gene>
    <name evidence="1" type="ORF">NMY3_01360</name>
</gene>
<name>A0A654LVS3_9ARCH</name>
<keyword evidence="2" id="KW-1185">Reference proteome</keyword>
<protein>
    <submittedName>
        <fullName evidence="1">Uncharacterized protein</fullName>
    </submittedName>
</protein>
<evidence type="ECO:0000313" key="1">
    <source>
        <dbReference type="EMBL" id="ALI35564.1"/>
    </source>
</evidence>
<dbReference type="EMBL" id="CP012850">
    <property type="protein sequence ID" value="ALI35564.1"/>
    <property type="molecule type" value="Genomic_DNA"/>
</dbReference>
<proteinExistence type="predicted"/>
<dbReference type="AlphaFoldDB" id="A0A654LVS3"/>
<dbReference type="RefSeq" id="WP_196818001.1">
    <property type="nucleotide sequence ID" value="NZ_CP012850.1"/>
</dbReference>
<evidence type="ECO:0000313" key="2">
    <source>
        <dbReference type="Proteomes" id="UP000058925"/>
    </source>
</evidence>
<organism evidence="1 2">
    <name type="scientific">Candidatus Nitrosocosmicus oleophilus</name>
    <dbReference type="NCBI Taxonomy" id="1353260"/>
    <lineage>
        <taxon>Archaea</taxon>
        <taxon>Nitrososphaerota</taxon>
        <taxon>Nitrososphaeria</taxon>
        <taxon>Nitrososphaerales</taxon>
        <taxon>Nitrososphaeraceae</taxon>
        <taxon>Candidatus Nitrosocosmicus</taxon>
    </lineage>
</organism>
<dbReference type="GeneID" id="60421421"/>
<dbReference type="Proteomes" id="UP000058925">
    <property type="component" value="Chromosome"/>
</dbReference>
<sequence length="261" mass="30866">MFKKPFRSKLYKHSWLEVAEEDTNTSQTWGRIKDSLKEDLADMVLLYKKLPKEKRDQLYTQENFRDVLNLLLEHEKCDDSIKLGIAAFLVEKSLDFFKIEFLKQHHNTIEIANAINDPLDKAKAICKDIVYMQKMKNIKPEFPKEDLRYLASWNELAVREKGELENFLATVMDLVPEKIDLHYSSISNSFHGDFQEFYYKNKFYIHLELNSAKDKAILTVTHEGGFKESIQFTVKSREYDYLLYYGKSEIEKMKSKGIKFD</sequence>
<dbReference type="KEGG" id="taa:NMY3_01360"/>
<reference evidence="2" key="1">
    <citation type="submission" date="2015-10" db="EMBL/GenBank/DDBJ databases">
        <title>Niche specialization of a soil ammonia-oxidizing archaeon, Candidatus Nitrosocosmicus oleophilus.</title>
        <authorList>
            <person name="Jung M.-Y."/>
            <person name="Rhee S.-K."/>
        </authorList>
    </citation>
    <scope>NUCLEOTIDE SEQUENCE [LARGE SCALE GENOMIC DNA]</scope>
    <source>
        <strain evidence="2">MY3</strain>
    </source>
</reference>